<feature type="signal peptide" evidence="1">
    <location>
        <begin position="1"/>
        <end position="28"/>
    </location>
</feature>
<dbReference type="Pfam" id="PF13200">
    <property type="entry name" value="DUF4015"/>
    <property type="match status" value="1"/>
</dbReference>
<dbReference type="InterPro" id="IPR003646">
    <property type="entry name" value="SH3-like_bac-type"/>
</dbReference>
<dbReference type="AlphaFoldDB" id="A0A069RAW8"/>
<sequence length="482" mass="53670">MKKKYGIIAATIVCCMTLIVGCTGANKAAGGSEGKDQMVQNETEANAQKEAGNAAAEPENMAYISASKLNVRQEPVGSAQIMAKAPKGSRVEILEEKTDEAGTLWYKINYKDISGDVQGWIAAEYTVKKLEDLLTGNLKNLDLSPFEKTLEYEGNPRVKVKGVYVTIHSAAGANLENLIQLAENTEINAFVVDVKDDLGKMLFKTNAAEKYAPDANEKAPIKDIKAFTQKLREKNIYLIARIVSFKDPTYSNDYPERSILDKSTGQTFVSSDGLKWVSAYDRELWNYNIEVAKEAADAGFNEIQFDYVRFPASNGGKMDSKLDYRNTNNEFKPEAIQKYLKFAQEQLSPKKVYISADVFGLVGSVSDDMGLGQHWEAISNVTDYICPMMYPSHYGSGVYGLAVPDAKPYETVYKGTYDSVVRNSNLQTPATIRPWIQDFTATWVKGHIRYGTNEVNLQIKALNDNGVYEYLLWNAGNRYSIK</sequence>
<proteinExistence type="predicted"/>
<comment type="caution">
    <text evidence="3">The sequence shown here is derived from an EMBL/GenBank/DDBJ whole genome shotgun (WGS) entry which is preliminary data.</text>
</comment>
<dbReference type="EMBL" id="JJMM01000026">
    <property type="protein sequence ID" value="KDR94194.1"/>
    <property type="molecule type" value="Genomic_DNA"/>
</dbReference>
<dbReference type="SUPFAM" id="SSF51445">
    <property type="entry name" value="(Trans)glycosidases"/>
    <property type="match status" value="1"/>
</dbReference>
<dbReference type="InterPro" id="IPR017853">
    <property type="entry name" value="GH"/>
</dbReference>
<evidence type="ECO:0000313" key="4">
    <source>
        <dbReference type="Proteomes" id="UP000027946"/>
    </source>
</evidence>
<dbReference type="SMART" id="SM00287">
    <property type="entry name" value="SH3b"/>
    <property type="match status" value="1"/>
</dbReference>
<accession>A0A069RAW8</accession>
<dbReference type="Gene3D" id="2.30.30.40">
    <property type="entry name" value="SH3 Domains"/>
    <property type="match status" value="1"/>
</dbReference>
<dbReference type="InterPro" id="IPR025275">
    <property type="entry name" value="DUF4015"/>
</dbReference>
<dbReference type="Proteomes" id="UP000027946">
    <property type="component" value="Unassembled WGS sequence"/>
</dbReference>
<organism evidence="3 4">
    <name type="scientific">Peptoclostridium litorale DSM 5388</name>
    <dbReference type="NCBI Taxonomy" id="1121324"/>
    <lineage>
        <taxon>Bacteria</taxon>
        <taxon>Bacillati</taxon>
        <taxon>Bacillota</taxon>
        <taxon>Clostridia</taxon>
        <taxon>Peptostreptococcales</taxon>
        <taxon>Peptoclostridiaceae</taxon>
        <taxon>Peptoclostridium</taxon>
    </lineage>
</organism>
<keyword evidence="1" id="KW-0732">Signal</keyword>
<keyword evidence="4" id="KW-1185">Reference proteome</keyword>
<dbReference type="OrthoDB" id="9774125at2"/>
<protein>
    <recommendedName>
        <fullName evidence="2">SH3b domain-containing protein</fullName>
    </recommendedName>
</protein>
<dbReference type="PROSITE" id="PS51257">
    <property type="entry name" value="PROKAR_LIPOPROTEIN"/>
    <property type="match status" value="1"/>
</dbReference>
<feature type="chain" id="PRO_5010295894" description="SH3b domain-containing protein" evidence="1">
    <location>
        <begin position="29"/>
        <end position="482"/>
    </location>
</feature>
<feature type="domain" description="SH3b" evidence="2">
    <location>
        <begin position="59"/>
        <end position="130"/>
    </location>
</feature>
<dbReference type="eggNOG" id="COG1306">
    <property type="taxonomic scope" value="Bacteria"/>
</dbReference>
<evidence type="ECO:0000256" key="1">
    <source>
        <dbReference type="SAM" id="SignalP"/>
    </source>
</evidence>
<dbReference type="PROSITE" id="PS51781">
    <property type="entry name" value="SH3B"/>
    <property type="match status" value="1"/>
</dbReference>
<dbReference type="RefSeq" id="WP_052636437.1">
    <property type="nucleotide sequence ID" value="NZ_FSRH01000003.1"/>
</dbReference>
<evidence type="ECO:0000313" key="3">
    <source>
        <dbReference type="EMBL" id="KDR94194.1"/>
    </source>
</evidence>
<dbReference type="Pfam" id="PF08239">
    <property type="entry name" value="SH3_3"/>
    <property type="match status" value="1"/>
</dbReference>
<gene>
    <name evidence="3" type="ORF">CLIT_23c04670</name>
</gene>
<evidence type="ECO:0000259" key="2">
    <source>
        <dbReference type="PROSITE" id="PS51781"/>
    </source>
</evidence>
<reference evidence="3 4" key="1">
    <citation type="submission" date="2014-03" db="EMBL/GenBank/DDBJ databases">
        <title>Genome sequence of Clostridium litorale W6, DSM 5388.</title>
        <authorList>
            <person name="Poehlein A."/>
            <person name="Jagirdar A."/>
            <person name="Khonsari B."/>
            <person name="Chibani C.M."/>
            <person name="Gutierrez Gutierrez D.A."/>
            <person name="Davydova E."/>
            <person name="Alghaithi H.S."/>
            <person name="Nair K.P."/>
            <person name="Dhamotharan K."/>
            <person name="Chandran L."/>
            <person name="G W."/>
            <person name="Daniel R."/>
        </authorList>
    </citation>
    <scope>NUCLEOTIDE SEQUENCE [LARGE SCALE GENOMIC DNA]</scope>
    <source>
        <strain evidence="3 4">W6</strain>
    </source>
</reference>
<dbReference type="STRING" id="1121324.CLIT_23c04670"/>
<name>A0A069RAW8_PEPLI</name>